<dbReference type="Proteomes" id="UP000438429">
    <property type="component" value="Unassembled WGS sequence"/>
</dbReference>
<evidence type="ECO:0000313" key="2">
    <source>
        <dbReference type="Proteomes" id="UP000438429"/>
    </source>
</evidence>
<evidence type="ECO:0000313" key="1">
    <source>
        <dbReference type="EMBL" id="KAF0046289.1"/>
    </source>
</evidence>
<proteinExistence type="predicted"/>
<sequence>MIIIIIIIIVIIIIIILLLFNLVTSASDTFPLFVNKTIRLFTDLTQVRNDQMFVSHRKELHVSGHLSAPERNTQPQVFKPFKSSVVKVKSFDSIPSYFSSMSRTSSVHVTEYQSYLTEAFSPKL</sequence>
<dbReference type="AlphaFoldDB" id="A0A6A4TN83"/>
<organism evidence="1 2">
    <name type="scientific">Scophthalmus maximus</name>
    <name type="common">Turbot</name>
    <name type="synonym">Psetta maxima</name>
    <dbReference type="NCBI Taxonomy" id="52904"/>
    <lineage>
        <taxon>Eukaryota</taxon>
        <taxon>Metazoa</taxon>
        <taxon>Chordata</taxon>
        <taxon>Craniata</taxon>
        <taxon>Vertebrata</taxon>
        <taxon>Euteleostomi</taxon>
        <taxon>Actinopterygii</taxon>
        <taxon>Neopterygii</taxon>
        <taxon>Teleostei</taxon>
        <taxon>Neoteleostei</taxon>
        <taxon>Acanthomorphata</taxon>
        <taxon>Carangaria</taxon>
        <taxon>Pleuronectiformes</taxon>
        <taxon>Pleuronectoidei</taxon>
        <taxon>Scophthalmidae</taxon>
        <taxon>Scophthalmus</taxon>
    </lineage>
</organism>
<dbReference type="EMBL" id="VEVO01000002">
    <property type="protein sequence ID" value="KAF0046289.1"/>
    <property type="molecule type" value="Genomic_DNA"/>
</dbReference>
<name>A0A6A4TN83_SCOMX</name>
<gene>
    <name evidence="1" type="ORF">F2P81_002818</name>
</gene>
<comment type="caution">
    <text evidence="1">The sequence shown here is derived from an EMBL/GenBank/DDBJ whole genome shotgun (WGS) entry which is preliminary data.</text>
</comment>
<protein>
    <submittedName>
        <fullName evidence="1">Uncharacterized protein</fullName>
    </submittedName>
</protein>
<reference evidence="1 2" key="1">
    <citation type="submission" date="2019-06" db="EMBL/GenBank/DDBJ databases">
        <title>Draft genomes of female and male turbot (Scophthalmus maximus).</title>
        <authorList>
            <person name="Xu H."/>
            <person name="Xu X.-W."/>
            <person name="Shao C."/>
            <person name="Chen S."/>
        </authorList>
    </citation>
    <scope>NUCLEOTIDE SEQUENCE [LARGE SCALE GENOMIC DNA]</scope>
    <source>
        <strain evidence="1">Ysfricsl-2016a</strain>
        <tissue evidence="1">Blood</tissue>
    </source>
</reference>
<accession>A0A6A4TN83</accession>